<keyword evidence="1" id="KW-0812">Transmembrane</keyword>
<evidence type="ECO:0000313" key="3">
    <source>
        <dbReference type="EMBL" id="CAB4242039.1"/>
    </source>
</evidence>
<evidence type="ECO:0000256" key="1">
    <source>
        <dbReference type="SAM" id="Phobius"/>
    </source>
</evidence>
<organism evidence="2">
    <name type="scientific">uncultured Caudovirales phage</name>
    <dbReference type="NCBI Taxonomy" id="2100421"/>
    <lineage>
        <taxon>Viruses</taxon>
        <taxon>Duplodnaviria</taxon>
        <taxon>Heunggongvirae</taxon>
        <taxon>Uroviricota</taxon>
        <taxon>Caudoviricetes</taxon>
        <taxon>Peduoviridae</taxon>
        <taxon>Maltschvirus</taxon>
        <taxon>Maltschvirus maltsch</taxon>
    </lineage>
</organism>
<gene>
    <name evidence="2" type="ORF">UFOVP263_36</name>
    <name evidence="3" type="ORF">UFOVP91_26</name>
</gene>
<keyword evidence="1" id="KW-0472">Membrane</keyword>
<accession>A0A6J5LKK6</accession>
<protein>
    <submittedName>
        <fullName evidence="2">Uncharacterized protein</fullName>
    </submittedName>
</protein>
<evidence type="ECO:0000313" key="2">
    <source>
        <dbReference type="EMBL" id="CAB4133883.1"/>
    </source>
</evidence>
<proteinExistence type="predicted"/>
<keyword evidence="1" id="KW-1133">Transmembrane helix</keyword>
<sequence>MEQSFINWLFAACGAAGGWILKIIWDAITDLKKDMKDLNKEVHEDFVRKEDYRVDIAEVKQMLVRIFDKLDSKVDK</sequence>
<dbReference type="EMBL" id="LR797827">
    <property type="protein sequence ID" value="CAB4242039.1"/>
    <property type="molecule type" value="Genomic_DNA"/>
</dbReference>
<dbReference type="EMBL" id="LR796275">
    <property type="protein sequence ID" value="CAB4133883.1"/>
    <property type="molecule type" value="Genomic_DNA"/>
</dbReference>
<feature type="transmembrane region" description="Helical" evidence="1">
    <location>
        <begin position="6"/>
        <end position="25"/>
    </location>
</feature>
<reference evidence="2" key="1">
    <citation type="submission" date="2020-04" db="EMBL/GenBank/DDBJ databases">
        <authorList>
            <person name="Chiriac C."/>
            <person name="Salcher M."/>
            <person name="Ghai R."/>
            <person name="Kavagutti S V."/>
        </authorList>
    </citation>
    <scope>NUCLEOTIDE SEQUENCE</scope>
</reference>
<name>A0A6J5LKK6_9CAUD</name>